<dbReference type="STRING" id="1146883.BLASA_1469"/>
<keyword evidence="3" id="KW-1185">Reference proteome</keyword>
<dbReference type="SMART" id="SM00052">
    <property type="entry name" value="EAL"/>
    <property type="match status" value="1"/>
</dbReference>
<dbReference type="CDD" id="cd01948">
    <property type="entry name" value="EAL"/>
    <property type="match status" value="1"/>
</dbReference>
<evidence type="ECO:0000313" key="2">
    <source>
        <dbReference type="EMBL" id="CCG02401.1"/>
    </source>
</evidence>
<dbReference type="PROSITE" id="PS50883">
    <property type="entry name" value="EAL"/>
    <property type="match status" value="1"/>
</dbReference>
<dbReference type="KEGG" id="bsd:BLASA_1469"/>
<name>H6RKI2_BLASD</name>
<reference evidence="2 3" key="1">
    <citation type="journal article" date="2012" name="J. Bacteriol.">
        <title>Genome Sequence of Blastococcus saxobsidens DD2, a Stone-Inhabiting Bacterium.</title>
        <authorList>
            <person name="Chouaia B."/>
            <person name="Crotti E."/>
            <person name="Brusetti L."/>
            <person name="Daffonchio D."/>
            <person name="Essoussi I."/>
            <person name="Nouioui I."/>
            <person name="Sbissi I."/>
            <person name="Ghodhbane-Gtari F."/>
            <person name="Gtari M."/>
            <person name="Vacherie B."/>
            <person name="Barbe V."/>
            <person name="Medigue C."/>
            <person name="Gury J."/>
            <person name="Pujic P."/>
            <person name="Normand P."/>
        </authorList>
    </citation>
    <scope>NUCLEOTIDE SEQUENCE [LARGE SCALE GENOMIC DNA]</scope>
    <source>
        <strain evidence="2 3">DD2</strain>
    </source>
</reference>
<dbReference type="Pfam" id="PF00563">
    <property type="entry name" value="EAL"/>
    <property type="match status" value="1"/>
</dbReference>
<feature type="domain" description="EAL" evidence="1">
    <location>
        <begin position="1"/>
        <end position="221"/>
    </location>
</feature>
<protein>
    <submittedName>
        <fullName evidence="2">Diguanylate phosphodiesterase (EAL domain) with GAF sensor</fullName>
    </submittedName>
</protein>
<dbReference type="InterPro" id="IPR050706">
    <property type="entry name" value="Cyclic-di-GMP_PDE-like"/>
</dbReference>
<reference evidence="3" key="2">
    <citation type="submission" date="2012-02" db="EMBL/GenBank/DDBJ databases">
        <title>Complete genome sequence of Blastococcus saxobsidens strain DD2.</title>
        <authorList>
            <person name="Genoscope."/>
        </authorList>
    </citation>
    <scope>NUCLEOTIDE SEQUENCE [LARGE SCALE GENOMIC DNA]</scope>
    <source>
        <strain evidence="3">DD2</strain>
    </source>
</reference>
<dbReference type="EMBL" id="FO117623">
    <property type="protein sequence ID" value="CCG02401.1"/>
    <property type="molecule type" value="Genomic_DNA"/>
</dbReference>
<dbReference type="InterPro" id="IPR001633">
    <property type="entry name" value="EAL_dom"/>
</dbReference>
<evidence type="ECO:0000313" key="3">
    <source>
        <dbReference type="Proteomes" id="UP000007517"/>
    </source>
</evidence>
<dbReference type="PANTHER" id="PTHR33121:SF76">
    <property type="entry name" value="SIGNALING PROTEIN"/>
    <property type="match status" value="1"/>
</dbReference>
<organism evidence="2 3">
    <name type="scientific">Blastococcus saxobsidens (strain DD2)</name>
    <dbReference type="NCBI Taxonomy" id="1146883"/>
    <lineage>
        <taxon>Bacteria</taxon>
        <taxon>Bacillati</taxon>
        <taxon>Actinomycetota</taxon>
        <taxon>Actinomycetes</taxon>
        <taxon>Geodermatophilales</taxon>
        <taxon>Geodermatophilaceae</taxon>
        <taxon>Blastococcus</taxon>
    </lineage>
</organism>
<dbReference type="Proteomes" id="UP000007517">
    <property type="component" value="Chromosome"/>
</dbReference>
<evidence type="ECO:0000259" key="1">
    <source>
        <dbReference type="PROSITE" id="PS50883"/>
    </source>
</evidence>
<dbReference type="InterPro" id="IPR035919">
    <property type="entry name" value="EAL_sf"/>
</dbReference>
<sequence>MSLATGQVLGVEALSRFVPADRGAPQDWFSDAARAGRTVHLELRAAVVALDAAAALPVPGYVAVNFSPATLLWSGLARLLSSLPIHPSRIVVELTEHTTVPDYARLTRALRPLRNAGIRLAVDDAGAGYATFRHILRLSPDIIKIDRTLISGIDADPALRAFTAAVVAFAREMRLTVIAEGIARPAELAVLRELAVDAGQGYLLGRPTSRSDDWLAWRRPLRFPDLSDSPAPTVK</sequence>
<gene>
    <name evidence="2" type="ordered locus">BLASA_1469</name>
</gene>
<dbReference type="GO" id="GO:0071111">
    <property type="term" value="F:cyclic-guanylate-specific phosphodiesterase activity"/>
    <property type="evidence" value="ECO:0007669"/>
    <property type="project" value="InterPro"/>
</dbReference>
<dbReference type="AlphaFoldDB" id="H6RKI2"/>
<dbReference type="HOGENOM" id="CLU_000445_70_50_11"/>
<accession>H6RKI2</accession>
<dbReference type="SUPFAM" id="SSF141868">
    <property type="entry name" value="EAL domain-like"/>
    <property type="match status" value="1"/>
</dbReference>
<dbReference type="Gene3D" id="3.20.20.450">
    <property type="entry name" value="EAL domain"/>
    <property type="match status" value="1"/>
</dbReference>
<dbReference type="PANTHER" id="PTHR33121">
    <property type="entry name" value="CYCLIC DI-GMP PHOSPHODIESTERASE PDEF"/>
    <property type="match status" value="1"/>
</dbReference>
<proteinExistence type="predicted"/>
<dbReference type="eggNOG" id="COG2200">
    <property type="taxonomic scope" value="Bacteria"/>
</dbReference>